<dbReference type="InterPro" id="IPR045051">
    <property type="entry name" value="SBT"/>
</dbReference>
<dbReference type="GO" id="GO:0005576">
    <property type="term" value="C:extracellular region"/>
    <property type="evidence" value="ECO:0007669"/>
    <property type="project" value="UniProtKB-SubCell"/>
</dbReference>
<evidence type="ECO:0000313" key="13">
    <source>
        <dbReference type="Proteomes" id="UP000030645"/>
    </source>
</evidence>
<dbReference type="Pfam" id="PF17766">
    <property type="entry name" value="fn3_6"/>
    <property type="match status" value="1"/>
</dbReference>
<evidence type="ECO:0000256" key="2">
    <source>
        <dbReference type="ARBA" id="ARBA00011073"/>
    </source>
</evidence>
<keyword evidence="13" id="KW-1185">Reference proteome</keyword>
<feature type="compositionally biased region" description="Basic and acidic residues" evidence="8">
    <location>
        <begin position="165"/>
        <end position="191"/>
    </location>
</feature>
<dbReference type="InterPro" id="IPR015500">
    <property type="entry name" value="Peptidase_S8_subtilisin-rel"/>
</dbReference>
<feature type="domain" description="Subtilisin-like protease fibronectin type-III" evidence="11">
    <location>
        <begin position="627"/>
        <end position="699"/>
    </location>
</feature>
<gene>
    <name evidence="12" type="ORF">L484_025324</name>
</gene>
<evidence type="ECO:0000256" key="1">
    <source>
        <dbReference type="ARBA" id="ARBA00004613"/>
    </source>
</evidence>
<evidence type="ECO:0000259" key="11">
    <source>
        <dbReference type="Pfam" id="PF17766"/>
    </source>
</evidence>
<keyword evidence="6" id="KW-0720">Serine protease</keyword>
<feature type="transmembrane region" description="Helical" evidence="9">
    <location>
        <begin position="6"/>
        <end position="24"/>
    </location>
</feature>
<keyword evidence="5" id="KW-0378">Hydrolase</keyword>
<dbReference type="Gene3D" id="2.60.40.2310">
    <property type="match status" value="1"/>
</dbReference>
<feature type="domain" description="Peptidase S8/S53" evidence="10">
    <location>
        <begin position="208"/>
        <end position="571"/>
    </location>
</feature>
<comment type="subcellular location">
    <subcellularLocation>
        <location evidence="1">Secreted</location>
    </subcellularLocation>
</comment>
<evidence type="ECO:0000256" key="5">
    <source>
        <dbReference type="ARBA" id="ARBA00022801"/>
    </source>
</evidence>
<accession>W9RUL9</accession>
<dbReference type="PRINTS" id="PR00723">
    <property type="entry name" value="SUBTILISIN"/>
</dbReference>
<evidence type="ECO:0000256" key="3">
    <source>
        <dbReference type="ARBA" id="ARBA00022670"/>
    </source>
</evidence>
<dbReference type="STRING" id="981085.W9RUL9"/>
<keyword evidence="9" id="KW-0812">Transmembrane</keyword>
<proteinExistence type="inferred from homology"/>
<dbReference type="SUPFAM" id="SSF52743">
    <property type="entry name" value="Subtilisin-like"/>
    <property type="match status" value="1"/>
</dbReference>
<dbReference type="Gene3D" id="3.40.50.200">
    <property type="entry name" value="Peptidase S8/S53 domain"/>
    <property type="match status" value="2"/>
</dbReference>
<protein>
    <recommendedName>
        <fullName evidence="14">Subtilisin-like protease</fullName>
    </recommendedName>
</protein>
<dbReference type="PANTHER" id="PTHR10795">
    <property type="entry name" value="PROPROTEIN CONVERTASE SUBTILISIN/KEXIN"/>
    <property type="match status" value="1"/>
</dbReference>
<dbReference type="InterPro" id="IPR023828">
    <property type="entry name" value="Peptidase_S8_Ser-AS"/>
</dbReference>
<sequence length="716" mass="77608">MGKFEALLFHFFFTIFILVACFWCKSLDEDRKAMGLFRLTEDFLMTQAYIVYMGALPDGVSSTSTHHFSILHRIVQGRICNLGYLDRRLVKGKMMLCDRVAGINAAYRAGALGPYDQLQQQVETLTTTVERMAAIMTRREERPDYMPSLEDALVNPTDDAAGNQKKGDQRSDAEGTGRWEADSARPEEEPKRRLRLQEPTTGKAPTTAGMEPNRDDVGHGTHTASTAVGNHVKDASFYGLAKGTARGGVPSARIAAYKVCDVAGCNSDAPLAAFDDAIDDGVDIITISIGSSEAKDSVKYPIAIGAFHAMVKGILTLNSAGNNEPSFLSVSSVAPWMMSVAASSTDRRTIDNVVLADGKTIIGNSVNSFELNGTLFPLVDGKSASTKCSEFLASSCDVGCLDKDLVKGKIALCDSREGINEAYASGADYKTTAMMLSRPTLNPQDNEPRGTILKSEAEKDDFAPKVVSFSSRGPNLISSDIRKPDITGPGVDILASYSPIVPPSSSPEDKRRVKFNIESGTSMSCPHVAGAAAYVKTFHPDWSPSAIKSSLMTTAWVMNKTEGGEFEYGSGHVNPVQAISPGLVYDAFEADYINFLCSSGWDDNTVSLISGHKSNCPKDSRLGSPRDLNCPSMAAQVSTRSFSIKIHRRVKNVGHPNSTYKATIFPRTKKLYIKVEPSILSFKSLDEEKSFDVIVQGSDGINSVRSPIILYDDMSR</sequence>
<dbReference type="InterPro" id="IPR041469">
    <property type="entry name" value="Subtilisin-like_FN3"/>
</dbReference>
<dbReference type="Proteomes" id="UP000030645">
    <property type="component" value="Unassembled WGS sequence"/>
</dbReference>
<evidence type="ECO:0008006" key="14">
    <source>
        <dbReference type="Google" id="ProtNLM"/>
    </source>
</evidence>
<keyword evidence="9" id="KW-1133">Transmembrane helix</keyword>
<evidence type="ECO:0000256" key="8">
    <source>
        <dbReference type="SAM" id="MobiDB-lite"/>
    </source>
</evidence>
<dbReference type="InterPro" id="IPR036852">
    <property type="entry name" value="Peptidase_S8/S53_dom_sf"/>
</dbReference>
<comment type="caution">
    <text evidence="7">Lacks conserved residue(s) required for the propagation of feature annotation.</text>
</comment>
<keyword evidence="3" id="KW-0645">Protease</keyword>
<comment type="similarity">
    <text evidence="2 7">Belongs to the peptidase S8 family.</text>
</comment>
<dbReference type="PROSITE" id="PS51257">
    <property type="entry name" value="PROKAR_LIPOPROTEIN"/>
    <property type="match status" value="1"/>
</dbReference>
<feature type="region of interest" description="Disordered" evidence="8">
    <location>
        <begin position="138"/>
        <end position="224"/>
    </location>
</feature>
<evidence type="ECO:0000313" key="12">
    <source>
        <dbReference type="EMBL" id="EXC10740.1"/>
    </source>
</evidence>
<organism evidence="12 13">
    <name type="scientific">Morus notabilis</name>
    <dbReference type="NCBI Taxonomy" id="981085"/>
    <lineage>
        <taxon>Eukaryota</taxon>
        <taxon>Viridiplantae</taxon>
        <taxon>Streptophyta</taxon>
        <taxon>Embryophyta</taxon>
        <taxon>Tracheophyta</taxon>
        <taxon>Spermatophyta</taxon>
        <taxon>Magnoliopsida</taxon>
        <taxon>eudicotyledons</taxon>
        <taxon>Gunneridae</taxon>
        <taxon>Pentapetalae</taxon>
        <taxon>rosids</taxon>
        <taxon>fabids</taxon>
        <taxon>Rosales</taxon>
        <taxon>Moraceae</taxon>
        <taxon>Moreae</taxon>
        <taxon>Morus</taxon>
    </lineage>
</organism>
<dbReference type="GO" id="GO:0004252">
    <property type="term" value="F:serine-type endopeptidase activity"/>
    <property type="evidence" value="ECO:0007669"/>
    <property type="project" value="InterPro"/>
</dbReference>
<evidence type="ECO:0000256" key="6">
    <source>
        <dbReference type="ARBA" id="ARBA00022825"/>
    </source>
</evidence>
<dbReference type="AlphaFoldDB" id="W9RUL9"/>
<dbReference type="PROSITE" id="PS51892">
    <property type="entry name" value="SUBTILASE"/>
    <property type="match status" value="1"/>
</dbReference>
<dbReference type="Pfam" id="PF00082">
    <property type="entry name" value="Peptidase_S8"/>
    <property type="match status" value="1"/>
</dbReference>
<dbReference type="InterPro" id="IPR000209">
    <property type="entry name" value="Peptidase_S8/S53_dom"/>
</dbReference>
<evidence type="ECO:0000256" key="4">
    <source>
        <dbReference type="ARBA" id="ARBA00022729"/>
    </source>
</evidence>
<evidence type="ECO:0000256" key="7">
    <source>
        <dbReference type="PROSITE-ProRule" id="PRU01240"/>
    </source>
</evidence>
<evidence type="ECO:0000256" key="9">
    <source>
        <dbReference type="SAM" id="Phobius"/>
    </source>
</evidence>
<dbReference type="eggNOG" id="ENOG502QRA7">
    <property type="taxonomic scope" value="Eukaryota"/>
</dbReference>
<reference evidence="13" key="1">
    <citation type="submission" date="2013-01" db="EMBL/GenBank/DDBJ databases">
        <title>Draft Genome Sequence of a Mulberry Tree, Morus notabilis C.K. Schneid.</title>
        <authorList>
            <person name="He N."/>
            <person name="Zhao S."/>
        </authorList>
    </citation>
    <scope>NUCLEOTIDE SEQUENCE</scope>
</reference>
<dbReference type="PROSITE" id="PS00138">
    <property type="entry name" value="SUBTILASE_SER"/>
    <property type="match status" value="1"/>
</dbReference>
<evidence type="ECO:0000259" key="10">
    <source>
        <dbReference type="Pfam" id="PF00082"/>
    </source>
</evidence>
<keyword evidence="4" id="KW-0732">Signal</keyword>
<dbReference type="EMBL" id="KE345646">
    <property type="protein sequence ID" value="EXC10740.1"/>
    <property type="molecule type" value="Genomic_DNA"/>
</dbReference>
<keyword evidence="9" id="KW-0472">Membrane</keyword>
<dbReference type="GO" id="GO:0006508">
    <property type="term" value="P:proteolysis"/>
    <property type="evidence" value="ECO:0007669"/>
    <property type="project" value="UniProtKB-KW"/>
</dbReference>
<dbReference type="Gene3D" id="3.50.30.30">
    <property type="match status" value="2"/>
</dbReference>
<name>W9RUL9_9ROSA</name>
<dbReference type="CDD" id="cd02120">
    <property type="entry name" value="PA_subtilisin_like"/>
    <property type="match status" value="1"/>
</dbReference>